<dbReference type="Proteomes" id="UP001296104">
    <property type="component" value="Unassembled WGS sequence"/>
</dbReference>
<comment type="caution">
    <text evidence="1">The sequence shown here is derived from an EMBL/GenBank/DDBJ whole genome shotgun (WGS) entry which is preliminary data.</text>
</comment>
<name>A0AAI8YWY1_9PEZI</name>
<evidence type="ECO:0000313" key="1">
    <source>
        <dbReference type="EMBL" id="CAK3965851.1"/>
    </source>
</evidence>
<dbReference type="AlphaFoldDB" id="A0AAI8YWY1"/>
<organism evidence="1 2">
    <name type="scientific">Lecanosticta acicola</name>
    <dbReference type="NCBI Taxonomy" id="111012"/>
    <lineage>
        <taxon>Eukaryota</taxon>
        <taxon>Fungi</taxon>
        <taxon>Dikarya</taxon>
        <taxon>Ascomycota</taxon>
        <taxon>Pezizomycotina</taxon>
        <taxon>Dothideomycetes</taxon>
        <taxon>Dothideomycetidae</taxon>
        <taxon>Mycosphaerellales</taxon>
        <taxon>Mycosphaerellaceae</taxon>
        <taxon>Lecanosticta</taxon>
    </lineage>
</organism>
<reference evidence="1" key="1">
    <citation type="submission" date="2023-11" db="EMBL/GenBank/DDBJ databases">
        <authorList>
            <person name="Alioto T."/>
            <person name="Alioto T."/>
            <person name="Gomez Garrido J."/>
        </authorList>
    </citation>
    <scope>NUCLEOTIDE SEQUENCE</scope>
</reference>
<keyword evidence="2" id="KW-1185">Reference proteome</keyword>
<proteinExistence type="predicted"/>
<protein>
    <submittedName>
        <fullName evidence="1">Uncharacterized protein</fullName>
    </submittedName>
</protein>
<dbReference type="EMBL" id="CAVMBE010000017">
    <property type="protein sequence ID" value="CAK3965851.1"/>
    <property type="molecule type" value="Genomic_DNA"/>
</dbReference>
<accession>A0AAI8YWY1</accession>
<gene>
    <name evidence="1" type="ORF">LECACI_7A003509</name>
</gene>
<evidence type="ECO:0000313" key="2">
    <source>
        <dbReference type="Proteomes" id="UP001296104"/>
    </source>
</evidence>
<sequence length="149" mass="17231">MAQINPDQVFRLLDLPLELWSYICKLAITDEQIITSDTLQHQANRVRPPPLLQTRKVMRVELGPYYYRNKTDIHSSGPTMDRLIGQWLRGVDPLHRPVTRVYVLAHSSFVGWQRDKLAKDWGMTVGLINGTRMLGLFDGQARKMEVVFL</sequence>